<sequence length="105" mass="10933">MFKKNISQGFQKAFILGCLLFFQAQIAFAEATSESDLGAFLEGVGDFLIRTVGPAVLVIGIAVAGIGMALGDERAMSRGGLAAAGGALILLSRAILDFISHIARF</sequence>
<proteinExistence type="predicted"/>
<dbReference type="Proteomes" id="UP000178187">
    <property type="component" value="Unassembled WGS sequence"/>
</dbReference>
<feature type="transmembrane region" description="Helical" evidence="1">
    <location>
        <begin position="47"/>
        <end position="69"/>
    </location>
</feature>
<keyword evidence="1" id="KW-0472">Membrane</keyword>
<evidence type="ECO:0000313" key="3">
    <source>
        <dbReference type="EMBL" id="OGW97163.1"/>
    </source>
</evidence>
<evidence type="ECO:0000313" key="4">
    <source>
        <dbReference type="Proteomes" id="UP000178187"/>
    </source>
</evidence>
<feature type="transmembrane region" description="Helical" evidence="1">
    <location>
        <begin position="81"/>
        <end position="103"/>
    </location>
</feature>
<keyword evidence="2" id="KW-0732">Signal</keyword>
<feature type="signal peptide" evidence="2">
    <location>
        <begin position="1"/>
        <end position="29"/>
    </location>
</feature>
<evidence type="ECO:0000256" key="2">
    <source>
        <dbReference type="SAM" id="SignalP"/>
    </source>
</evidence>
<gene>
    <name evidence="3" type="ORF">A3G33_08290</name>
</gene>
<organism evidence="3 4">
    <name type="scientific">Candidatus Danuiimicrobium aquiferis</name>
    <dbReference type="NCBI Taxonomy" id="1801832"/>
    <lineage>
        <taxon>Bacteria</taxon>
        <taxon>Pseudomonadati</taxon>
        <taxon>Candidatus Omnitrophota</taxon>
        <taxon>Candidatus Danuiimicrobium</taxon>
    </lineage>
</organism>
<name>A0A1G1KW59_9BACT</name>
<dbReference type="Pfam" id="PF04956">
    <property type="entry name" value="TrbC"/>
    <property type="match status" value="1"/>
</dbReference>
<evidence type="ECO:0008006" key="5">
    <source>
        <dbReference type="Google" id="ProtNLM"/>
    </source>
</evidence>
<dbReference type="InterPro" id="IPR007039">
    <property type="entry name" value="TrbC/VirB2"/>
</dbReference>
<reference evidence="3 4" key="1">
    <citation type="journal article" date="2016" name="Nat. Commun.">
        <title>Thousands of microbial genomes shed light on interconnected biogeochemical processes in an aquifer system.</title>
        <authorList>
            <person name="Anantharaman K."/>
            <person name="Brown C.T."/>
            <person name="Hug L.A."/>
            <person name="Sharon I."/>
            <person name="Castelle C.J."/>
            <person name="Probst A.J."/>
            <person name="Thomas B.C."/>
            <person name="Singh A."/>
            <person name="Wilkins M.J."/>
            <person name="Karaoz U."/>
            <person name="Brodie E.L."/>
            <person name="Williams K.H."/>
            <person name="Hubbard S.S."/>
            <person name="Banfield J.F."/>
        </authorList>
    </citation>
    <scope>NUCLEOTIDE SEQUENCE [LARGE SCALE GENOMIC DNA]</scope>
</reference>
<dbReference type="AlphaFoldDB" id="A0A1G1KW59"/>
<accession>A0A1G1KW59</accession>
<protein>
    <recommendedName>
        <fullName evidence="5">Conjugal transfer protein TrbC</fullName>
    </recommendedName>
</protein>
<keyword evidence="1" id="KW-1133">Transmembrane helix</keyword>
<keyword evidence="1" id="KW-0812">Transmembrane</keyword>
<dbReference type="EMBL" id="MHFR01000043">
    <property type="protein sequence ID" value="OGW97163.1"/>
    <property type="molecule type" value="Genomic_DNA"/>
</dbReference>
<comment type="caution">
    <text evidence="3">The sequence shown here is derived from an EMBL/GenBank/DDBJ whole genome shotgun (WGS) entry which is preliminary data.</text>
</comment>
<evidence type="ECO:0000256" key="1">
    <source>
        <dbReference type="SAM" id="Phobius"/>
    </source>
</evidence>
<feature type="chain" id="PRO_5009576587" description="Conjugal transfer protein TrbC" evidence="2">
    <location>
        <begin position="30"/>
        <end position="105"/>
    </location>
</feature>